<evidence type="ECO:0000313" key="3">
    <source>
        <dbReference type="Proteomes" id="UP001596023"/>
    </source>
</evidence>
<evidence type="ECO:0000313" key="2">
    <source>
        <dbReference type="EMBL" id="MFC4675704.1"/>
    </source>
</evidence>
<name>A0ABV9L114_9BACT</name>
<keyword evidence="1" id="KW-0472">Membrane</keyword>
<evidence type="ECO:0000256" key="1">
    <source>
        <dbReference type="SAM" id="Phobius"/>
    </source>
</evidence>
<reference evidence="3" key="1">
    <citation type="journal article" date="2019" name="Int. J. Syst. Evol. Microbiol.">
        <title>The Global Catalogue of Microorganisms (GCM) 10K type strain sequencing project: providing services to taxonomists for standard genome sequencing and annotation.</title>
        <authorList>
            <consortium name="The Broad Institute Genomics Platform"/>
            <consortium name="The Broad Institute Genome Sequencing Center for Infectious Disease"/>
            <person name="Wu L."/>
            <person name="Ma J."/>
        </authorList>
    </citation>
    <scope>NUCLEOTIDE SEQUENCE [LARGE SCALE GENOMIC DNA]</scope>
    <source>
        <strain evidence="3">CCUG 66188</strain>
    </source>
</reference>
<dbReference type="Proteomes" id="UP001596023">
    <property type="component" value="Unassembled WGS sequence"/>
</dbReference>
<keyword evidence="3" id="KW-1185">Reference proteome</keyword>
<protein>
    <submittedName>
        <fullName evidence="2">Uncharacterized protein</fullName>
    </submittedName>
</protein>
<gene>
    <name evidence="2" type="ORF">ACFO6W_18610</name>
</gene>
<proteinExistence type="predicted"/>
<keyword evidence="1" id="KW-1133">Transmembrane helix</keyword>
<sequence>MNVVPAVPEVLFAIGGGGQGDYISIVIVAAFVRYKRAAGLRIARQS</sequence>
<comment type="caution">
    <text evidence="2">The sequence shown here is derived from an EMBL/GenBank/DDBJ whole genome shotgun (WGS) entry which is preliminary data.</text>
</comment>
<dbReference type="EMBL" id="JBHSGN010000114">
    <property type="protein sequence ID" value="MFC4675704.1"/>
    <property type="molecule type" value="Genomic_DNA"/>
</dbReference>
<feature type="transmembrane region" description="Helical" evidence="1">
    <location>
        <begin position="12"/>
        <end position="34"/>
    </location>
</feature>
<accession>A0ABV9L114</accession>
<organism evidence="2 3">
    <name type="scientific">Dysgonomonas termitidis</name>
    <dbReference type="NCBI Taxonomy" id="1516126"/>
    <lineage>
        <taxon>Bacteria</taxon>
        <taxon>Pseudomonadati</taxon>
        <taxon>Bacteroidota</taxon>
        <taxon>Bacteroidia</taxon>
        <taxon>Bacteroidales</taxon>
        <taxon>Dysgonomonadaceae</taxon>
        <taxon>Dysgonomonas</taxon>
    </lineage>
</organism>
<keyword evidence="1" id="KW-0812">Transmembrane</keyword>
<dbReference type="RefSeq" id="WP_379999178.1">
    <property type="nucleotide sequence ID" value="NZ_JBHSGN010000114.1"/>
</dbReference>